<dbReference type="RefSeq" id="XP_059602155.1">
    <property type="nucleotide sequence ID" value="XM_059743935.1"/>
</dbReference>
<evidence type="ECO:0000313" key="1">
    <source>
        <dbReference type="RefSeq" id="XP_059602155.1"/>
    </source>
</evidence>
<dbReference type="KEGG" id="ang:An13g03090"/>
<dbReference type="AlphaFoldDB" id="A0AAJ8BQS8"/>
<proteinExistence type="predicted"/>
<dbReference type="InterPro" id="IPR035899">
    <property type="entry name" value="DBL_dom_sf"/>
</dbReference>
<reference evidence="1" key="1">
    <citation type="submission" date="2025-02" db="EMBL/GenBank/DDBJ databases">
        <authorList>
            <consortium name="NCBI Genome Project"/>
        </authorList>
    </citation>
    <scope>NUCLEOTIDE SEQUENCE</scope>
</reference>
<accession>A0AAJ8BQS8</accession>
<protein>
    <submittedName>
        <fullName evidence="1">Uncharacterized protein</fullName>
    </submittedName>
</protein>
<dbReference type="GeneID" id="84592865"/>
<organism evidence="1">
    <name type="scientific">Aspergillus niger</name>
    <dbReference type="NCBI Taxonomy" id="5061"/>
    <lineage>
        <taxon>Eukaryota</taxon>
        <taxon>Fungi</taxon>
        <taxon>Dikarya</taxon>
        <taxon>Ascomycota</taxon>
        <taxon>Pezizomycotina</taxon>
        <taxon>Eurotiomycetes</taxon>
        <taxon>Eurotiomycetidae</taxon>
        <taxon>Eurotiales</taxon>
        <taxon>Aspergillaceae</taxon>
        <taxon>Aspergillus</taxon>
        <taxon>Aspergillus subgen. Circumdati</taxon>
    </lineage>
</organism>
<name>A0AAJ8BQS8_ASPNG</name>
<reference evidence="1" key="2">
    <citation type="submission" date="2025-08" db="UniProtKB">
        <authorList>
            <consortium name="RefSeq"/>
        </authorList>
    </citation>
    <scope>IDENTIFICATION</scope>
</reference>
<sequence length="206" mass="22955">MVIALHHWTGRERPGEARDEHFLSLFLPQFTTISGGIGGALFINHVPILPRQMIAGLWHFPRHQNSQLGPTFWLLARKVYEGSMRICNITAICPTLPKKAAVIILHATNAMPHGFERMGSKLLPASLSEKKVPEPRYQGKVIRRVRAFLLFPLQRIRRIPKLLKSVLANSTANSTDCIPGCVPCQRHTLPSSFPEGELSLKMIAGG</sequence>
<dbReference type="SUPFAM" id="SSF48065">
    <property type="entry name" value="DBL homology domain (DH-domain)"/>
    <property type="match status" value="1"/>
</dbReference>
<gene>
    <name evidence="1" type="ORF">An13g03090</name>
</gene>
<dbReference type="VEuPathDB" id="FungiDB:An13g03090"/>